<dbReference type="GO" id="GO:0000794">
    <property type="term" value="C:condensed nuclear chromosome"/>
    <property type="evidence" value="ECO:0007669"/>
    <property type="project" value="InterPro"/>
</dbReference>
<evidence type="ECO:0000313" key="2">
    <source>
        <dbReference type="EMBL" id="CDR37727.1"/>
    </source>
</evidence>
<dbReference type="Pfam" id="PF09074">
    <property type="entry name" value="Mer2"/>
    <property type="match status" value="1"/>
</dbReference>
<dbReference type="OrthoDB" id="3997928at2759"/>
<organism evidence="2">
    <name type="scientific">Cyberlindnera fabianii</name>
    <name type="common">Yeast</name>
    <name type="synonym">Hansenula fabianii</name>
    <dbReference type="NCBI Taxonomy" id="36022"/>
    <lineage>
        <taxon>Eukaryota</taxon>
        <taxon>Fungi</taxon>
        <taxon>Dikarya</taxon>
        <taxon>Ascomycota</taxon>
        <taxon>Saccharomycotina</taxon>
        <taxon>Saccharomycetes</taxon>
        <taxon>Phaffomycetales</taxon>
        <taxon>Phaffomycetaceae</taxon>
        <taxon>Cyberlindnera</taxon>
    </lineage>
</organism>
<dbReference type="GO" id="GO:0007131">
    <property type="term" value="P:reciprocal meiotic recombination"/>
    <property type="evidence" value="ECO:0007669"/>
    <property type="project" value="InterPro"/>
</dbReference>
<feature type="compositionally biased region" description="Low complexity" evidence="1">
    <location>
        <begin position="56"/>
        <end position="70"/>
    </location>
</feature>
<dbReference type="PhylomeDB" id="A0A061AJF7"/>
<dbReference type="EMBL" id="LK052886">
    <property type="protein sequence ID" value="CDR37727.1"/>
    <property type="molecule type" value="Genomic_DNA"/>
</dbReference>
<reference evidence="2" key="1">
    <citation type="journal article" date="2014" name="Genome Announc.">
        <title>Genome sequence of the yeast Cyberlindnera fabianii (Hansenula fabianii).</title>
        <authorList>
            <person name="Freel K.C."/>
            <person name="Sarilar V."/>
            <person name="Neuveglise C."/>
            <person name="Devillers H."/>
            <person name="Friedrich A."/>
            <person name="Schacherer J."/>
        </authorList>
    </citation>
    <scope>NUCLEOTIDE SEQUENCE</scope>
    <source>
        <strain evidence="2">YJS4271</strain>
    </source>
</reference>
<dbReference type="AlphaFoldDB" id="A0A061AJF7"/>
<name>A0A061AJF7_CYBFA</name>
<evidence type="ECO:0000256" key="1">
    <source>
        <dbReference type="SAM" id="MobiDB-lite"/>
    </source>
</evidence>
<sequence>MLLRQRKNSKKPATATRALPGRPKAKAAIIRTSARSAPTTKSSSANVHSTLRDSKSTGQSSPSPSTLHSFVAEDTGTDIGEDDEDDMDAEDIDKQLVMWAGRLELESIDLRDKSKRLTTELSRNSEVLHEATGELSNAIKSLFNLFEMQKASNCQSSTAKTNQKFGEIQSTLSKILKVTKEKGAGCGTLVVDEDIVGRIDDIEGKIDMIADALHNIVKIETVNKINNQVNAMGKRLDLYIRESKREPNRCTAMDEISRSLEQCAGRLEDITNLQIDFNALIRHLNYNQDRFKTDLENIKLKVSLSQGPFPLTPEPSITYERFSHQRRGSTDTTVAKTKPNNSRYKSQLHSRRKRLLIQQECSDDSAIDVIELS</sequence>
<feature type="compositionally biased region" description="Basic residues" evidence="1">
    <location>
        <begin position="1"/>
        <end position="10"/>
    </location>
</feature>
<dbReference type="InterPro" id="IPR015159">
    <property type="entry name" value="Rec107"/>
</dbReference>
<feature type="compositionally biased region" description="Polar residues" evidence="1">
    <location>
        <begin position="33"/>
        <end position="49"/>
    </location>
</feature>
<proteinExistence type="predicted"/>
<dbReference type="VEuPathDB" id="FungiDB:BON22_1675"/>
<protein>
    <submittedName>
        <fullName evidence="2">CYFA0S01e15896g1_1</fullName>
    </submittedName>
</protein>
<gene>
    <name evidence="2" type="ORF">CYFA0S_01e15896g</name>
</gene>
<accession>A0A061AJF7</accession>
<feature type="region of interest" description="Disordered" evidence="1">
    <location>
        <begin position="1"/>
        <end position="70"/>
    </location>
</feature>